<reference evidence="2" key="1">
    <citation type="submission" date="2019-08" db="EMBL/GenBank/DDBJ databases">
        <title>Limnoglobus roseus gen. nov., sp. nov., a novel freshwater planctomycete with a giant genome from the family Gemmataceae.</title>
        <authorList>
            <person name="Kulichevskaya I.S."/>
            <person name="Naumoff D.G."/>
            <person name="Miroshnikov K."/>
            <person name="Ivanova A."/>
            <person name="Philippov D.A."/>
            <person name="Hakobyan A."/>
            <person name="Rijpstra I.C."/>
            <person name="Sinninghe Damste J.S."/>
            <person name="Liesack W."/>
            <person name="Dedysh S.N."/>
        </authorList>
    </citation>
    <scope>NUCLEOTIDE SEQUENCE [LARGE SCALE GENOMIC DNA]</scope>
    <source>
        <strain evidence="2">PX52</strain>
    </source>
</reference>
<dbReference type="OrthoDB" id="7061165at2"/>
<keyword evidence="2" id="KW-1185">Reference proteome</keyword>
<dbReference type="Proteomes" id="UP000324974">
    <property type="component" value="Chromosome"/>
</dbReference>
<sequence length="179" mass="20552">MWEPSPDHPLVRLFAGVTEQTFFGRLGVADPQIVDYLSGLLTRFAHRDEIYRLRNGKGQPLTDLALMLQEAGTLPDGGRTRREYYRHIGDVSLFWAGLFPETLQRSRETWGDHAVLNYTTCGKRSYWIASQYDGEQFSQEAPVLKRLSEQFELCATGLREVRREWEEAADGPHNGHLIQ</sequence>
<name>A0A5C1AMT4_9BACT</name>
<evidence type="ECO:0000313" key="1">
    <source>
        <dbReference type="EMBL" id="QEL18218.1"/>
    </source>
</evidence>
<dbReference type="EMBL" id="CP042425">
    <property type="protein sequence ID" value="QEL18218.1"/>
    <property type="molecule type" value="Genomic_DNA"/>
</dbReference>
<accession>A0A5C1AMT4</accession>
<dbReference type="RefSeq" id="WP_149112743.1">
    <property type="nucleotide sequence ID" value="NZ_CP042425.1"/>
</dbReference>
<protein>
    <submittedName>
        <fullName evidence="1">Uncharacterized protein</fullName>
    </submittedName>
</protein>
<dbReference type="AlphaFoldDB" id="A0A5C1AMT4"/>
<gene>
    <name evidence="1" type="ORF">PX52LOC_05233</name>
</gene>
<organism evidence="1 2">
    <name type="scientific">Limnoglobus roseus</name>
    <dbReference type="NCBI Taxonomy" id="2598579"/>
    <lineage>
        <taxon>Bacteria</taxon>
        <taxon>Pseudomonadati</taxon>
        <taxon>Planctomycetota</taxon>
        <taxon>Planctomycetia</taxon>
        <taxon>Gemmatales</taxon>
        <taxon>Gemmataceae</taxon>
        <taxon>Limnoglobus</taxon>
    </lineage>
</organism>
<proteinExistence type="predicted"/>
<evidence type="ECO:0000313" key="2">
    <source>
        <dbReference type="Proteomes" id="UP000324974"/>
    </source>
</evidence>
<dbReference type="KEGG" id="lrs:PX52LOC_05233"/>